<organism evidence="2">
    <name type="scientific">uncultured Nocardioidaceae bacterium</name>
    <dbReference type="NCBI Taxonomy" id="253824"/>
    <lineage>
        <taxon>Bacteria</taxon>
        <taxon>Bacillati</taxon>
        <taxon>Actinomycetota</taxon>
        <taxon>Actinomycetes</taxon>
        <taxon>Propionibacteriales</taxon>
        <taxon>Nocardioidaceae</taxon>
        <taxon>environmental samples</taxon>
    </lineage>
</organism>
<name>A0A6J4LT88_9ACTN</name>
<proteinExistence type="predicted"/>
<evidence type="ECO:0000313" key="2">
    <source>
        <dbReference type="EMBL" id="CAA9341180.1"/>
    </source>
</evidence>
<feature type="non-terminal residue" evidence="2">
    <location>
        <position position="1"/>
    </location>
</feature>
<accession>A0A6J4LT88</accession>
<feature type="compositionally biased region" description="Basic residues" evidence="1">
    <location>
        <begin position="34"/>
        <end position="44"/>
    </location>
</feature>
<dbReference type="EMBL" id="CADCUF010000198">
    <property type="protein sequence ID" value="CAA9341180.1"/>
    <property type="molecule type" value="Genomic_DNA"/>
</dbReference>
<feature type="non-terminal residue" evidence="2">
    <location>
        <position position="77"/>
    </location>
</feature>
<feature type="compositionally biased region" description="Basic and acidic residues" evidence="1">
    <location>
        <begin position="45"/>
        <end position="54"/>
    </location>
</feature>
<evidence type="ECO:0000256" key="1">
    <source>
        <dbReference type="SAM" id="MobiDB-lite"/>
    </source>
</evidence>
<gene>
    <name evidence="2" type="ORF">AVDCRST_MAG24-1298</name>
</gene>
<protein>
    <submittedName>
        <fullName evidence="2">Glutaredoxin-like domain-containing protein PA3033</fullName>
    </submittedName>
</protein>
<dbReference type="AlphaFoldDB" id="A0A6J4LT88"/>
<feature type="region of interest" description="Disordered" evidence="1">
    <location>
        <begin position="1"/>
        <end position="77"/>
    </location>
</feature>
<sequence length="77" mass="8557">DALHQARVPPLRRREGGRRGGLRRARRGLDRGRHPVLRRALRTVRRGDPGDPRGRRAARLLEGGSRPAPRSAVATSL</sequence>
<reference evidence="2" key="1">
    <citation type="submission" date="2020-02" db="EMBL/GenBank/DDBJ databases">
        <authorList>
            <person name="Meier V. D."/>
        </authorList>
    </citation>
    <scope>NUCLEOTIDE SEQUENCE</scope>
    <source>
        <strain evidence="2">AVDCRST_MAG24</strain>
    </source>
</reference>